<evidence type="ECO:0008006" key="4">
    <source>
        <dbReference type="Google" id="ProtNLM"/>
    </source>
</evidence>
<feature type="compositionally biased region" description="Polar residues" evidence="1">
    <location>
        <begin position="60"/>
        <end position="80"/>
    </location>
</feature>
<proteinExistence type="predicted"/>
<evidence type="ECO:0000313" key="2">
    <source>
        <dbReference type="EMBL" id="KAK8142434.1"/>
    </source>
</evidence>
<organism evidence="2 3">
    <name type="scientific">Beauveria asiatica</name>
    <dbReference type="NCBI Taxonomy" id="1069075"/>
    <lineage>
        <taxon>Eukaryota</taxon>
        <taxon>Fungi</taxon>
        <taxon>Dikarya</taxon>
        <taxon>Ascomycota</taxon>
        <taxon>Pezizomycotina</taxon>
        <taxon>Sordariomycetes</taxon>
        <taxon>Hypocreomycetidae</taxon>
        <taxon>Hypocreales</taxon>
        <taxon>Cordycipitaceae</taxon>
        <taxon>Beauveria</taxon>
    </lineage>
</organism>
<dbReference type="EMBL" id="JAAHCF010000675">
    <property type="protein sequence ID" value="KAK8142434.1"/>
    <property type="molecule type" value="Genomic_DNA"/>
</dbReference>
<feature type="region of interest" description="Disordered" evidence="1">
    <location>
        <begin position="658"/>
        <end position="697"/>
    </location>
</feature>
<reference evidence="2 3" key="1">
    <citation type="submission" date="2020-02" db="EMBL/GenBank/DDBJ databases">
        <title>Comparative genomics of the hypocrealean fungal genus Beauvera.</title>
        <authorList>
            <person name="Showalter D.N."/>
            <person name="Bushley K.E."/>
            <person name="Rehner S.A."/>
        </authorList>
    </citation>
    <scope>NUCLEOTIDE SEQUENCE [LARGE SCALE GENOMIC DNA]</scope>
    <source>
        <strain evidence="2 3">ARSEF4384</strain>
    </source>
</reference>
<feature type="region of interest" description="Disordered" evidence="1">
    <location>
        <begin position="559"/>
        <end position="578"/>
    </location>
</feature>
<feature type="compositionally biased region" description="Polar residues" evidence="1">
    <location>
        <begin position="677"/>
        <end position="697"/>
    </location>
</feature>
<name>A0AAW0RJS1_9HYPO</name>
<feature type="region of interest" description="Disordered" evidence="1">
    <location>
        <begin position="1"/>
        <end position="30"/>
    </location>
</feature>
<accession>A0AAW0RJS1</accession>
<feature type="compositionally biased region" description="Low complexity" evidence="1">
    <location>
        <begin position="661"/>
        <end position="673"/>
    </location>
</feature>
<dbReference type="Proteomes" id="UP001397290">
    <property type="component" value="Unassembled WGS sequence"/>
</dbReference>
<feature type="region of interest" description="Disordered" evidence="1">
    <location>
        <begin position="47"/>
        <end position="93"/>
    </location>
</feature>
<gene>
    <name evidence="2" type="ORF">G3M48_008766</name>
</gene>
<dbReference type="AlphaFoldDB" id="A0AAW0RJS1"/>
<sequence>MEKLESESSTPALRARLETTKAQKGMKGRTLELQSILRHLNNDNRIATCDSPEHGDSDINPDSSDYDGNNTERGGSTSGHSAEDGNTEDPRNNLRIRLRNDALFELHGEVFETHIRKGVAKLQNPETKRSKPVSSRIIEYRQNKIQSLDEIFDRVAAETTSSDKKMQWTFATSSALARALARKVDRKYAQSGVRGSTTEQELMRHEKLPHIIYYAIDALVLQKGVDALLLYAALQEQHCLFSAAKKNIPFNNLFDFGVDIAKRLQDLELTEIGEDTLVYIPLAVVAWAFRLRINLHEKSDDQRHAAESRLDRSFHIPLKDLRHMANPMVQNQVAEISSPQSESACAEHSVDAGWPTISGRCRTGSISDENDTSSLEALANVASQTYQAHYEGDSGCGGSTMPLQFSMAMSAIPVPFQGSETTRDIRANAQSGVFNDSFALLSGGSVQSSSAMRGATRIIQAPGNNSTRRADPATDAGASPGSPHDAGARSSCANGSQIAECIREVDAVVPGSLFLPSQPSTDSGYASNVGSQQVYGTTSVASSSGPFLFETEGGGERVRAAAGQKRPQVGDNATSKRHRPCAAEIMETTENSEAGIEPSNADRTLAIEETPGLGVFASSLTAYNDNRDNGESNASNDFSALVPVESFATAPNAPVEVNHTPSYGAPGSAAGGPNISFRHTGQSSSLNLDLTGSQSNGPDLPFEGLDMDDVPNWASMGADSLVGIDLDDITNWNPLAWNFD</sequence>
<evidence type="ECO:0000256" key="1">
    <source>
        <dbReference type="SAM" id="MobiDB-lite"/>
    </source>
</evidence>
<evidence type="ECO:0000313" key="3">
    <source>
        <dbReference type="Proteomes" id="UP001397290"/>
    </source>
</evidence>
<comment type="caution">
    <text evidence="2">The sequence shown here is derived from an EMBL/GenBank/DDBJ whole genome shotgun (WGS) entry which is preliminary data.</text>
</comment>
<protein>
    <recommendedName>
        <fullName evidence="4">C6 transcription factor</fullName>
    </recommendedName>
</protein>
<keyword evidence="3" id="KW-1185">Reference proteome</keyword>
<feature type="region of interest" description="Disordered" evidence="1">
    <location>
        <begin position="458"/>
        <end position="491"/>
    </location>
</feature>